<dbReference type="Proteomes" id="UP001500893">
    <property type="component" value="Unassembled WGS sequence"/>
</dbReference>
<dbReference type="InterPro" id="IPR016181">
    <property type="entry name" value="Acyl_CoA_acyltransferase"/>
</dbReference>
<sequence length="198" mass="20741">MINSSGIPAVVPAGRLAAGAQPVLPLPGGLELRPWRLDDADADALHTAGQDPAISHWNLFSVAGRDEARARIERLHARRRAETGVIWAVAPIGGAALGLAGLNDVDLAGGTAEVVYWVLPEARGGGIAVAATRRLSRWALDDLGLHRLALCHSTANPASCRVAEKAGFTAEGTRRGALLHADGWHDLHVHARVAGDPE</sequence>
<dbReference type="InterPro" id="IPR051908">
    <property type="entry name" value="Ribosomal_N-acetyltransferase"/>
</dbReference>
<organism evidence="2 3">
    <name type="scientific">Streptomyces rameus</name>
    <dbReference type="NCBI Taxonomy" id="68261"/>
    <lineage>
        <taxon>Bacteria</taxon>
        <taxon>Bacillati</taxon>
        <taxon>Actinomycetota</taxon>
        <taxon>Actinomycetes</taxon>
        <taxon>Kitasatosporales</taxon>
        <taxon>Streptomycetaceae</taxon>
        <taxon>Streptomyces</taxon>
    </lineage>
</organism>
<feature type="domain" description="N-acetyltransferase" evidence="1">
    <location>
        <begin position="30"/>
        <end position="190"/>
    </location>
</feature>
<protein>
    <submittedName>
        <fullName evidence="2">GNAT family N-acetyltransferase</fullName>
    </submittedName>
</protein>
<accession>A0ABN3V7V2</accession>
<name>A0ABN3V7V2_9ACTN</name>
<dbReference type="SUPFAM" id="SSF55729">
    <property type="entry name" value="Acyl-CoA N-acyltransferases (Nat)"/>
    <property type="match status" value="1"/>
</dbReference>
<keyword evidence="3" id="KW-1185">Reference proteome</keyword>
<evidence type="ECO:0000313" key="2">
    <source>
        <dbReference type="EMBL" id="GAA2782338.1"/>
    </source>
</evidence>
<evidence type="ECO:0000313" key="3">
    <source>
        <dbReference type="Proteomes" id="UP001500893"/>
    </source>
</evidence>
<gene>
    <name evidence="2" type="ORF">GCM10010521_71360</name>
</gene>
<comment type="caution">
    <text evidence="2">The sequence shown here is derived from an EMBL/GenBank/DDBJ whole genome shotgun (WGS) entry which is preliminary data.</text>
</comment>
<dbReference type="Pfam" id="PF13302">
    <property type="entry name" value="Acetyltransf_3"/>
    <property type="match status" value="1"/>
</dbReference>
<dbReference type="PROSITE" id="PS51186">
    <property type="entry name" value="GNAT"/>
    <property type="match status" value="1"/>
</dbReference>
<dbReference type="RefSeq" id="WP_345060145.1">
    <property type="nucleotide sequence ID" value="NZ_BAAAVM010000150.1"/>
</dbReference>
<dbReference type="InterPro" id="IPR000182">
    <property type="entry name" value="GNAT_dom"/>
</dbReference>
<dbReference type="PANTHER" id="PTHR43441:SF10">
    <property type="entry name" value="ACETYLTRANSFERASE"/>
    <property type="match status" value="1"/>
</dbReference>
<dbReference type="Gene3D" id="3.40.630.30">
    <property type="match status" value="1"/>
</dbReference>
<evidence type="ECO:0000259" key="1">
    <source>
        <dbReference type="PROSITE" id="PS51186"/>
    </source>
</evidence>
<dbReference type="EMBL" id="BAAAVM010000150">
    <property type="protein sequence ID" value="GAA2782338.1"/>
    <property type="molecule type" value="Genomic_DNA"/>
</dbReference>
<reference evidence="2 3" key="1">
    <citation type="journal article" date="2019" name="Int. J. Syst. Evol. Microbiol.">
        <title>The Global Catalogue of Microorganisms (GCM) 10K type strain sequencing project: providing services to taxonomists for standard genome sequencing and annotation.</title>
        <authorList>
            <consortium name="The Broad Institute Genomics Platform"/>
            <consortium name="The Broad Institute Genome Sequencing Center for Infectious Disease"/>
            <person name="Wu L."/>
            <person name="Ma J."/>
        </authorList>
    </citation>
    <scope>NUCLEOTIDE SEQUENCE [LARGE SCALE GENOMIC DNA]</scope>
    <source>
        <strain evidence="2 3">JCM 11574</strain>
    </source>
</reference>
<dbReference type="PANTHER" id="PTHR43441">
    <property type="entry name" value="RIBOSOMAL-PROTEIN-SERINE ACETYLTRANSFERASE"/>
    <property type="match status" value="1"/>
</dbReference>
<proteinExistence type="predicted"/>